<evidence type="ECO:0000256" key="1">
    <source>
        <dbReference type="SAM" id="MobiDB-lite"/>
    </source>
</evidence>
<feature type="region of interest" description="Disordered" evidence="1">
    <location>
        <begin position="716"/>
        <end position="742"/>
    </location>
</feature>
<evidence type="ECO:0000313" key="3">
    <source>
        <dbReference type="EMBL" id="MBJ6373399.1"/>
    </source>
</evidence>
<name>A0A8J7JJD6_9RHOB</name>
<proteinExistence type="predicted"/>
<dbReference type="RefSeq" id="WP_199026272.1">
    <property type="nucleotide sequence ID" value="NZ_JAELVR010000013.1"/>
</dbReference>
<dbReference type="GO" id="GO:0004386">
    <property type="term" value="F:helicase activity"/>
    <property type="evidence" value="ECO:0007669"/>
    <property type="project" value="UniProtKB-KW"/>
</dbReference>
<dbReference type="AlphaFoldDB" id="A0A8J7JJD6"/>
<dbReference type="GO" id="GO:0005524">
    <property type="term" value="F:ATP binding"/>
    <property type="evidence" value="ECO:0007669"/>
    <property type="project" value="InterPro"/>
</dbReference>
<dbReference type="GO" id="GO:0016787">
    <property type="term" value="F:hydrolase activity"/>
    <property type="evidence" value="ECO:0007669"/>
    <property type="project" value="InterPro"/>
</dbReference>
<dbReference type="Pfam" id="PF04851">
    <property type="entry name" value="ResIII"/>
    <property type="match status" value="1"/>
</dbReference>
<dbReference type="GO" id="GO:0003677">
    <property type="term" value="F:DNA binding"/>
    <property type="evidence" value="ECO:0007669"/>
    <property type="project" value="InterPro"/>
</dbReference>
<dbReference type="EMBL" id="JAELVR010000013">
    <property type="protein sequence ID" value="MBJ6373399.1"/>
    <property type="molecule type" value="Genomic_DNA"/>
</dbReference>
<keyword evidence="3" id="KW-0067">ATP-binding</keyword>
<keyword evidence="4" id="KW-1185">Reference proteome</keyword>
<dbReference type="InterPro" id="IPR006935">
    <property type="entry name" value="Helicase/UvrB_N"/>
</dbReference>
<keyword evidence="3" id="KW-0378">Hydrolase</keyword>
<dbReference type="Proteomes" id="UP000619079">
    <property type="component" value="Unassembled WGS sequence"/>
</dbReference>
<dbReference type="InterPro" id="IPR027417">
    <property type="entry name" value="P-loop_NTPase"/>
</dbReference>
<evidence type="ECO:0000313" key="4">
    <source>
        <dbReference type="Proteomes" id="UP000619079"/>
    </source>
</evidence>
<evidence type="ECO:0000259" key="2">
    <source>
        <dbReference type="Pfam" id="PF04851"/>
    </source>
</evidence>
<keyword evidence="3" id="KW-0547">Nucleotide-binding</keyword>
<dbReference type="SUPFAM" id="SSF52540">
    <property type="entry name" value="P-loop containing nucleoside triphosphate hydrolases"/>
    <property type="match status" value="1"/>
</dbReference>
<protein>
    <submittedName>
        <fullName evidence="3">DEAD/DEAH box helicase family protein</fullName>
    </submittedName>
</protein>
<organism evidence="3 4">
    <name type="scientific">Sedimentitalea arenosa</name>
    <dbReference type="NCBI Taxonomy" id="2798803"/>
    <lineage>
        <taxon>Bacteria</taxon>
        <taxon>Pseudomonadati</taxon>
        <taxon>Pseudomonadota</taxon>
        <taxon>Alphaproteobacteria</taxon>
        <taxon>Rhodobacterales</taxon>
        <taxon>Paracoccaceae</taxon>
        <taxon>Sedimentitalea</taxon>
    </lineage>
</organism>
<gene>
    <name evidence="3" type="ORF">JF290_17865</name>
</gene>
<reference evidence="3" key="1">
    <citation type="submission" date="2020-12" db="EMBL/GenBank/DDBJ databases">
        <title>Sedimentitalea sp. nov., isolated from sand in Incheon.</title>
        <authorList>
            <person name="Kim W."/>
        </authorList>
    </citation>
    <scope>NUCLEOTIDE SEQUENCE</scope>
    <source>
        <strain evidence="3">CAU 1593</strain>
    </source>
</reference>
<comment type="caution">
    <text evidence="3">The sequence shown here is derived from an EMBL/GenBank/DDBJ whole genome shotgun (WGS) entry which is preliminary data.</text>
</comment>
<accession>A0A8J7JJD6</accession>
<sequence length="742" mass="81112">MKHEEQIEAAAPIPHWLAPSEARELLEQEIEAFVKAVAEATAMPDAALALKVTAGLGKTATALRVIARYGEALLGRGHVMIYVPTLDLAERACADFRKLAPGLPSRVIRGRSALRPDDGKKTMCEHSELANEISGFVPSVTQALCRGQDPDGNFIQSACASGCPYLEQKDVPGPHVVFLAYAYLGVDAPIDRTCETALRVVDEKVWPTLIRRSNLSIDDFMRAPPKSFPEGLLDALSRTRAAIVDGLQRGLPLHEHLRKSGIDTEQLESLVKAEEQSRSYLEIGPWQCPKTLDFCLQTFDTRSFIASRQRQQILKRLAESETGHCVGLRLSEAKTEQGSRLEIQSSDFGVVSREAALLLLDADADPDITARVAPRAAFVSIQSPPIADIVQVSDLTLSNSWLLHQQEGAERRAKVLTIIRREVEKAADGGVLVVATTSVLRALHADVGNSAAGTEEEALRRPLLGAEPRWFGPRTQGVNDYEDFATIVIVGRLQPGVSDVERLARAVFSKDAQPIAAHVAGPLPAISAGILMADGSLRDGTRHAHPDRRAQAILAQSRECATLQAIARLRLVSPNRDKRVVILSNLPLPEFPVTRLCTFRALELELEHEPDWLGFIRMEKALRATMGRPVRGARLSAAGLCADLPIDFETEPSAKGFRRGRSTSHMVSLCRRVAAANGWSITPVRLKRPQGGQTVPAIILDDQGAPLDMARILWPDFTPKSPGGARNSFRPRRTDQSTFQRS</sequence>
<feature type="domain" description="Helicase/UvrB N-terminal" evidence="2">
    <location>
        <begin position="34"/>
        <end position="114"/>
    </location>
</feature>
<keyword evidence="3" id="KW-0347">Helicase</keyword>